<evidence type="ECO:0000256" key="2">
    <source>
        <dbReference type="ARBA" id="ARBA00022475"/>
    </source>
</evidence>
<feature type="transmembrane region" description="Helical" evidence="8">
    <location>
        <begin position="290"/>
        <end position="310"/>
    </location>
</feature>
<dbReference type="AlphaFoldDB" id="A0A4Z1CIZ2"/>
<feature type="transmembrane region" description="Helical" evidence="8">
    <location>
        <begin position="388"/>
        <end position="410"/>
    </location>
</feature>
<dbReference type="GO" id="GO:0016758">
    <property type="term" value="F:hexosyltransferase activity"/>
    <property type="evidence" value="ECO:0007669"/>
    <property type="project" value="InterPro"/>
</dbReference>
<dbReference type="Proteomes" id="UP000297496">
    <property type="component" value="Unassembled WGS sequence"/>
</dbReference>
<dbReference type="GO" id="GO:0005886">
    <property type="term" value="C:plasma membrane"/>
    <property type="evidence" value="ECO:0007669"/>
    <property type="project" value="UniProtKB-SubCell"/>
</dbReference>
<feature type="transmembrane region" description="Helical" evidence="8">
    <location>
        <begin position="234"/>
        <end position="255"/>
    </location>
</feature>
<feature type="transmembrane region" description="Helical" evidence="8">
    <location>
        <begin position="317"/>
        <end position="335"/>
    </location>
</feature>
<keyword evidence="4 8" id="KW-0812">Transmembrane</keyword>
<comment type="similarity">
    <text evidence="7">Belongs to the glycosyltransferase 87 family.</text>
</comment>
<gene>
    <name evidence="9" type="ORF">EXE59_02320</name>
</gene>
<evidence type="ECO:0000313" key="10">
    <source>
        <dbReference type="Proteomes" id="UP000297496"/>
    </source>
</evidence>
<feature type="transmembrane region" description="Helical" evidence="8">
    <location>
        <begin position="123"/>
        <end position="144"/>
    </location>
</feature>
<comment type="caution">
    <text evidence="9">The sequence shown here is derived from an EMBL/GenBank/DDBJ whole genome shotgun (WGS) entry which is preliminary data.</text>
</comment>
<accession>A0A4Z1CIZ2</accession>
<dbReference type="EMBL" id="SRRO01000001">
    <property type="protein sequence ID" value="TGN62910.1"/>
    <property type="molecule type" value="Genomic_DNA"/>
</dbReference>
<dbReference type="Pfam" id="PF09594">
    <property type="entry name" value="GT87"/>
    <property type="match status" value="1"/>
</dbReference>
<feature type="transmembrane region" description="Helical" evidence="8">
    <location>
        <begin position="44"/>
        <end position="65"/>
    </location>
</feature>
<proteinExistence type="inferred from homology"/>
<keyword evidence="10" id="KW-1185">Reference proteome</keyword>
<evidence type="ECO:0000256" key="6">
    <source>
        <dbReference type="ARBA" id="ARBA00023136"/>
    </source>
</evidence>
<dbReference type="InterPro" id="IPR018584">
    <property type="entry name" value="GT87"/>
</dbReference>
<evidence type="ECO:0000256" key="5">
    <source>
        <dbReference type="ARBA" id="ARBA00022989"/>
    </source>
</evidence>
<organism evidence="9 10">
    <name type="scientific">Nocardioides eburneiflavus</name>
    <dbReference type="NCBI Taxonomy" id="2518372"/>
    <lineage>
        <taxon>Bacteria</taxon>
        <taxon>Bacillati</taxon>
        <taxon>Actinomycetota</taxon>
        <taxon>Actinomycetes</taxon>
        <taxon>Propionibacteriales</taxon>
        <taxon>Nocardioidaceae</taxon>
        <taxon>Nocardioides</taxon>
    </lineage>
</organism>
<evidence type="ECO:0000256" key="8">
    <source>
        <dbReference type="SAM" id="Phobius"/>
    </source>
</evidence>
<sequence length="422" mass="44075">MRKSSRRVVLAARGRRARSRAPSGVYPARVQAPRASRGRIRGRAWWLPLAALVVAGAVAGVVTAARGEVFGGFQDLLVYQYAGGALLDGRSPYAHDDPASGLPFTYPPFAAVLMAPLALLPGWLAASLWTGASVGALSGSVVLVRRALGRTSPAGLVVLLTVAALALEPVWQNLTFGQVNLLLMLAVLVDLLGPERRLSGVALGIAAGVKLTPLVLVVLLAVAGQRAAATRAALTFAATVAIGILAVPGAAAYWADGLLAPGRVGPPALAHNQSVYGALTRMLDSGPPTLLWLLVAGPLAAAVVLVAAAWWRRGDRALGTCLGAVAMLLASPVAWSHHWVWAVPVALVLWERHRWAAVAWAAVFVTRPIVWPPWGAGRELDWGAQEHVVGNAYVVAALALAAWAGCGQVARSTMVAQRRQVD</sequence>
<evidence type="ECO:0000256" key="1">
    <source>
        <dbReference type="ARBA" id="ARBA00004651"/>
    </source>
</evidence>
<name>A0A4Z1CIZ2_9ACTN</name>
<evidence type="ECO:0000256" key="3">
    <source>
        <dbReference type="ARBA" id="ARBA00022679"/>
    </source>
</evidence>
<evidence type="ECO:0000256" key="7">
    <source>
        <dbReference type="ARBA" id="ARBA00024033"/>
    </source>
</evidence>
<feature type="transmembrane region" description="Helical" evidence="8">
    <location>
        <begin position="156"/>
        <end position="189"/>
    </location>
</feature>
<protein>
    <submittedName>
        <fullName evidence="9">DUF2029 domain-containing protein</fullName>
    </submittedName>
</protein>
<keyword evidence="3" id="KW-0808">Transferase</keyword>
<comment type="subcellular location">
    <subcellularLocation>
        <location evidence="1">Cell membrane</location>
        <topology evidence="1">Multi-pass membrane protein</topology>
    </subcellularLocation>
</comment>
<dbReference type="OrthoDB" id="9774600at2"/>
<evidence type="ECO:0000313" key="9">
    <source>
        <dbReference type="EMBL" id="TGN62910.1"/>
    </source>
</evidence>
<feature type="transmembrane region" description="Helical" evidence="8">
    <location>
        <begin position="201"/>
        <end position="222"/>
    </location>
</feature>
<keyword evidence="5 8" id="KW-1133">Transmembrane helix</keyword>
<keyword evidence="2" id="KW-1003">Cell membrane</keyword>
<evidence type="ECO:0000256" key="4">
    <source>
        <dbReference type="ARBA" id="ARBA00022692"/>
    </source>
</evidence>
<reference evidence="9 10" key="1">
    <citation type="submission" date="2019-04" db="EMBL/GenBank/DDBJ databases">
        <title>Three New Species of Nocardioides, Nocardioides euryhalodurans sp. nov., Nocardioides seonyuensis sp. nov. and Nocardioides eburneoflavus sp. nov. Isolated from Soil.</title>
        <authorList>
            <person name="Roh S.G."/>
            <person name="Lee C."/>
            <person name="Kim M.-K."/>
            <person name="Kim S.B."/>
        </authorList>
    </citation>
    <scope>NUCLEOTIDE SEQUENCE [LARGE SCALE GENOMIC DNA]</scope>
    <source>
        <strain evidence="9 10">MMS17-SY213</strain>
    </source>
</reference>
<keyword evidence="6 8" id="KW-0472">Membrane</keyword>